<feature type="transmembrane region" description="Helical" evidence="2">
    <location>
        <begin position="681"/>
        <end position="702"/>
    </location>
</feature>
<keyword evidence="4" id="KW-1185">Reference proteome</keyword>
<gene>
    <name evidence="3" type="ORF">M9Y10_011282</name>
</gene>
<feature type="transmembrane region" description="Helical" evidence="2">
    <location>
        <begin position="853"/>
        <end position="874"/>
    </location>
</feature>
<feature type="transmembrane region" description="Helical" evidence="2">
    <location>
        <begin position="143"/>
        <end position="166"/>
    </location>
</feature>
<dbReference type="Proteomes" id="UP001470230">
    <property type="component" value="Unassembled WGS sequence"/>
</dbReference>
<organism evidence="3 4">
    <name type="scientific">Tritrichomonas musculus</name>
    <dbReference type="NCBI Taxonomy" id="1915356"/>
    <lineage>
        <taxon>Eukaryota</taxon>
        <taxon>Metamonada</taxon>
        <taxon>Parabasalia</taxon>
        <taxon>Tritrichomonadida</taxon>
        <taxon>Tritrichomonadidae</taxon>
        <taxon>Tritrichomonas</taxon>
    </lineage>
</organism>
<feature type="transmembrane region" description="Helical" evidence="2">
    <location>
        <begin position="245"/>
        <end position="263"/>
    </location>
</feature>
<dbReference type="EMBL" id="JAPFFF010000017">
    <property type="protein sequence ID" value="KAK8863595.1"/>
    <property type="molecule type" value="Genomic_DNA"/>
</dbReference>
<feature type="transmembrane region" description="Helical" evidence="2">
    <location>
        <begin position="946"/>
        <end position="968"/>
    </location>
</feature>
<feature type="transmembrane region" description="Helical" evidence="2">
    <location>
        <begin position="1133"/>
        <end position="1153"/>
    </location>
</feature>
<evidence type="ECO:0000256" key="1">
    <source>
        <dbReference type="SAM" id="MobiDB-lite"/>
    </source>
</evidence>
<feature type="compositionally biased region" description="Basic and acidic residues" evidence="1">
    <location>
        <begin position="442"/>
        <end position="456"/>
    </location>
</feature>
<reference evidence="3 4" key="1">
    <citation type="submission" date="2024-04" db="EMBL/GenBank/DDBJ databases">
        <title>Tritrichomonas musculus Genome.</title>
        <authorList>
            <person name="Alves-Ferreira E."/>
            <person name="Grigg M."/>
            <person name="Lorenzi H."/>
            <person name="Galac M."/>
        </authorList>
    </citation>
    <scope>NUCLEOTIDE SEQUENCE [LARGE SCALE GENOMIC DNA]</scope>
    <source>
        <strain evidence="3 4">EAF2021</strain>
    </source>
</reference>
<accession>A0ABR2IJR6</accession>
<feature type="transmembrane region" description="Helical" evidence="2">
    <location>
        <begin position="101"/>
        <end position="123"/>
    </location>
</feature>
<name>A0ABR2IJR6_9EUKA</name>
<feature type="transmembrane region" description="Helical" evidence="2">
    <location>
        <begin position="55"/>
        <end position="80"/>
    </location>
</feature>
<feature type="transmembrane region" description="Helical" evidence="2">
    <location>
        <begin position="904"/>
        <end position="926"/>
    </location>
</feature>
<keyword evidence="2" id="KW-1133">Transmembrane helix</keyword>
<feature type="transmembrane region" description="Helical" evidence="2">
    <location>
        <begin position="303"/>
        <end position="325"/>
    </location>
</feature>
<proteinExistence type="predicted"/>
<feature type="region of interest" description="Disordered" evidence="1">
    <location>
        <begin position="597"/>
        <end position="624"/>
    </location>
</feature>
<feature type="transmembrane region" description="Helical" evidence="2">
    <location>
        <begin position="269"/>
        <end position="291"/>
    </location>
</feature>
<feature type="region of interest" description="Disordered" evidence="1">
    <location>
        <begin position="442"/>
        <end position="469"/>
    </location>
</feature>
<evidence type="ECO:0000313" key="3">
    <source>
        <dbReference type="EMBL" id="KAK8863595.1"/>
    </source>
</evidence>
<keyword evidence="2" id="KW-0812">Transmembrane</keyword>
<sequence>MLKKTPFEENNQSIRDLLNSIIPESKIDSIISSHKNCFLFLDIESYSLINKYIDFILWIIFFLIMDFIIFMQSFPSNFFTTVNRFVSNGEQNSPKFIEIRFGLQQATILINITIFFFVIYQWYKFFSYKSNKYLNHKTATFLHFTVMYFPIIMVPILGIFFGANIITNESKGIKSRDGILLSIYVLISAILLLINHLIYTYFVNYSLILKNSFFAYWNTPFRTIDLIYFFTVSLLFTFRSGQFDVYTTISGALGIIYGIWSIYRFKYTVFIFSTGKFCFLKILLDSILLGANTIINIWVKISFLQSSIAAFILFLSVGLVSYLIIGPGNEKIKSDLSYNNNTKDFPTSKIRNADEALFRLRNGITFSSTSIADPNFIQFLVQNRFSPDLITDVVRLSIYTGIDLSSIIIPKTLLSPFDLNPLKYMAFQYKLFENMIKRDKIKSKSDTGEGDKKEQEAESTTNHKHDKKKEDLTISDVCHRLEQEKARAEEILDTFWTENDSKQLNIYQLGQAIKDISNEFSMYGSIFKEVESIQNLWHSFVIDVLAMPSAQKIHPNALDMFVYPRKGLLTYLIEIPKKQTVNGESFDHNQQIVFNDVSKPSSDQSSMNLSLKMNQDSQPSNSEVSTTDFSEFEIRLSTFHNKSHFFNTQPLINKNMVKKRPAKSELEKYFRSFQYINIRPILILFVIITVLTFLSAIIFGVNSNHETRESLEEIVDIFDLMMMALTVSGQLASTLDSFITYPNTEVISTILAIPIGEARVFRSSKIPSFYYGFNLYDKLDKIPIPTTNITTLKNCPTISNSLIANYKLPEDSTFKSRKCYYYDSLYFTEQIKMEANLKIDHYHDIYTLKLPDYAILLIYLSIFIVIFILFYFIFERRMHNYFLKAVAHISCSGSNKNFTERTDFSFSFFVQFLIFLLILSCTVMMYYGHSLPLDSLKKKSRDFSNITFSTGLISIRIQEVMSSILLLIMNNLTDSTQRDKIEAQPISKGLFSVKPSSYFSSVADSYSFKNLTNLIYNSSVSDMPINDLISLFCREIIFFVNWLTFSKGFPQSFNSIPLIDIWFNKDGLSYETIINDWATFGTENITHFTPESFKGLYMRYVYMNTFVEFIQKSFPQAIEMCFIEMMKNTFTDWYITILSIIFSFIFLSLYAYIHKRKKIWFYGASLLLRRRITKDQRFIVIMRHILESGKIPECLDLLPFAAVVKDENNIIIDSNWRVQKFTKLTTRQLVGQNFNDIFMKKRMLKVNPRDVEITEIKNNKNQQDLIVLRENSGIESIKENLNKIVNRFNFPFDFEIGYNNDSNVSLSKNNLIILHNAVYIEVKLENGIFKPEESFSLFNQVEETFHSNNDKGWTIRRLSCGAMYYTALCYFSSNENETENDVVFDENNFLVTKKKIFLFLSDLFNQTHQSNAIIAATMGKISCYSLTPESNPDVNINTIAAGKPVLRAHDICLYGTMGRLYIDFELLNFASVNKEDMSFLFIQKQEKRKKRVTFLLNENTNSPSNVNVNNNDHVNDDVHVDIVDNDNDSRPDFYALPEWILPVMPI</sequence>
<comment type="caution">
    <text evidence="3">The sequence shown here is derived from an EMBL/GenBank/DDBJ whole genome shotgun (WGS) entry which is preliminary data.</text>
</comment>
<evidence type="ECO:0008006" key="5">
    <source>
        <dbReference type="Google" id="ProtNLM"/>
    </source>
</evidence>
<keyword evidence="2" id="KW-0472">Membrane</keyword>
<feature type="transmembrane region" description="Helical" evidence="2">
    <location>
        <begin position="178"/>
        <end position="199"/>
    </location>
</feature>
<protein>
    <recommendedName>
        <fullName evidence="5">PAS domain-containing protein</fullName>
    </recommendedName>
</protein>
<evidence type="ECO:0000313" key="4">
    <source>
        <dbReference type="Proteomes" id="UP001470230"/>
    </source>
</evidence>
<evidence type="ECO:0000256" key="2">
    <source>
        <dbReference type="SAM" id="Phobius"/>
    </source>
</evidence>
<feature type="transmembrane region" description="Helical" evidence="2">
    <location>
        <begin position="219"/>
        <end position="238"/>
    </location>
</feature>